<name>A0A2T1A041_9ACTN</name>
<dbReference type="EMBL" id="PVUE01000007">
    <property type="protein sequence ID" value="PRZ41962.1"/>
    <property type="molecule type" value="Genomic_DNA"/>
</dbReference>
<comment type="caution">
    <text evidence="2">The sequence shown here is derived from an EMBL/GenBank/DDBJ whole genome shotgun (WGS) entry which is preliminary data.</text>
</comment>
<sequence length="195" mass="20551">MKPTRLLRQHTLPWVTAAILVLGSAGCGGSDNEIGDSGTSSTSSSSGTATPSTDTESDDTAPVLDHEEALAAGFDHTAAITCGYTYDEQELAGLKALSPTGEVPPEATIYLDRGAIFWEIPEPDGRTSHILALDGYLYTWKVPGDSDGVKSRDTTNGGGDELKERMSQNAHDCVVYGGPSSIFQPPKDITFQSLG</sequence>
<dbReference type="AlphaFoldDB" id="A0A2T1A041"/>
<feature type="region of interest" description="Disordered" evidence="1">
    <location>
        <begin position="31"/>
        <end position="60"/>
    </location>
</feature>
<feature type="compositionally biased region" description="Low complexity" evidence="1">
    <location>
        <begin position="35"/>
        <end position="54"/>
    </location>
</feature>
<gene>
    <name evidence="2" type="ORF">CLV47_10790</name>
</gene>
<evidence type="ECO:0000313" key="2">
    <source>
        <dbReference type="EMBL" id="PRZ41962.1"/>
    </source>
</evidence>
<keyword evidence="3" id="KW-1185">Reference proteome</keyword>
<organism evidence="2 3">
    <name type="scientific">Antricoccus suffuscus</name>
    <dbReference type="NCBI Taxonomy" id="1629062"/>
    <lineage>
        <taxon>Bacteria</taxon>
        <taxon>Bacillati</taxon>
        <taxon>Actinomycetota</taxon>
        <taxon>Actinomycetes</taxon>
        <taxon>Geodermatophilales</taxon>
        <taxon>Antricoccaceae</taxon>
        <taxon>Antricoccus</taxon>
    </lineage>
</organism>
<dbReference type="Proteomes" id="UP000237752">
    <property type="component" value="Unassembled WGS sequence"/>
</dbReference>
<evidence type="ECO:0000256" key="1">
    <source>
        <dbReference type="SAM" id="MobiDB-lite"/>
    </source>
</evidence>
<accession>A0A2T1A041</accession>
<dbReference type="PROSITE" id="PS51257">
    <property type="entry name" value="PROKAR_LIPOPROTEIN"/>
    <property type="match status" value="1"/>
</dbReference>
<protein>
    <submittedName>
        <fullName evidence="2">Uncharacterized protein</fullName>
    </submittedName>
</protein>
<reference evidence="2 3" key="1">
    <citation type="submission" date="2018-03" db="EMBL/GenBank/DDBJ databases">
        <title>Genomic Encyclopedia of Archaeal and Bacterial Type Strains, Phase II (KMG-II): from individual species to whole genera.</title>
        <authorList>
            <person name="Goeker M."/>
        </authorList>
    </citation>
    <scope>NUCLEOTIDE SEQUENCE [LARGE SCALE GENOMIC DNA]</scope>
    <source>
        <strain evidence="2 3">DSM 100065</strain>
    </source>
</reference>
<evidence type="ECO:0000313" key="3">
    <source>
        <dbReference type="Proteomes" id="UP000237752"/>
    </source>
</evidence>
<proteinExistence type="predicted"/>